<dbReference type="RefSeq" id="WP_186977900.1">
    <property type="nucleotide sequence ID" value="NZ_JACOOH010000008.1"/>
</dbReference>
<protein>
    <recommendedName>
        <fullName evidence="3">YD repeat-containing protein</fullName>
    </recommendedName>
</protein>
<proteinExistence type="predicted"/>
<keyword evidence="2" id="KW-1185">Reference proteome</keyword>
<sequence length="579" mass="67138">MKKLLPTIIICTLFTGIFNTNLFAQKQNRIEKLYEHIARAERDKYARVKERIDPKSAETYKHEIALADALETLLFDPNPGAVEPYLKTSMEENRQDDGARVRSICLDAGLNFETFVWKADSTIYALLTYSDTQLQDSRAVLGLLTKYKYMITPKIFDSIIALKEKVQFADLKAQPTLGKCETYFTDFDTLYNYPAVATIYNKLLYDNVCTCTTDSTILLYFNNPILKTFYAGAKEPRPYKTDVEKMYDIHLYDMVKNAKKPEEMKTAINAYINCPYLSGYSRNFLPEVEYTNDSVDLVILIAQVDSSAQLPLVKQYLQEHKYKQFRDKAIQLREQFVDSMIWTAPSYTKYYTGDKIIREILVSGDTTTNIYYNYNDHGYLLQSVKKTRAKDSCLSNITTTFKYNNLGKCFEEESVDSLSGNILCQVSCQYNIQGHISMKNIKWNNDKSHTETYNNQGQLVQIQEYDNGQIYAQTDLTYDNKGRLTQEIKINLKPDIHNPITKQTSHYGYNPYGYLTVISYEKENLQNEKITGNITIHYDEFGNQVDPRYKYEYDNTGAWIAKTDPQNPTNTEKIEYTYK</sequence>
<organism evidence="1 2">
    <name type="scientific">Butyricimonas hominis</name>
    <dbReference type="NCBI Taxonomy" id="2763032"/>
    <lineage>
        <taxon>Bacteria</taxon>
        <taxon>Pseudomonadati</taxon>
        <taxon>Bacteroidota</taxon>
        <taxon>Bacteroidia</taxon>
        <taxon>Bacteroidales</taxon>
        <taxon>Odoribacteraceae</taxon>
        <taxon>Butyricimonas</taxon>
    </lineage>
</organism>
<comment type="caution">
    <text evidence="1">The sequence shown here is derived from an EMBL/GenBank/DDBJ whole genome shotgun (WGS) entry which is preliminary data.</text>
</comment>
<dbReference type="Gene3D" id="3.90.930.1">
    <property type="match status" value="1"/>
</dbReference>
<dbReference type="EMBL" id="JACOOH010000008">
    <property type="protein sequence ID" value="MBC5622968.1"/>
    <property type="molecule type" value="Genomic_DNA"/>
</dbReference>
<evidence type="ECO:0000313" key="1">
    <source>
        <dbReference type="EMBL" id="MBC5622968.1"/>
    </source>
</evidence>
<dbReference type="Proteomes" id="UP000646484">
    <property type="component" value="Unassembled WGS sequence"/>
</dbReference>
<evidence type="ECO:0008006" key="3">
    <source>
        <dbReference type="Google" id="ProtNLM"/>
    </source>
</evidence>
<reference evidence="1 2" key="1">
    <citation type="submission" date="2020-08" db="EMBL/GenBank/DDBJ databases">
        <title>Genome public.</title>
        <authorList>
            <person name="Liu C."/>
            <person name="Sun Q."/>
        </authorList>
    </citation>
    <scope>NUCLEOTIDE SEQUENCE [LARGE SCALE GENOMIC DNA]</scope>
    <source>
        <strain evidence="1 2">NSJ-56</strain>
    </source>
</reference>
<gene>
    <name evidence="1" type="ORF">H8S64_17890</name>
</gene>
<evidence type="ECO:0000313" key="2">
    <source>
        <dbReference type="Proteomes" id="UP000646484"/>
    </source>
</evidence>
<name>A0ABR7D4T2_9BACT</name>
<accession>A0ABR7D4T2</accession>